<proteinExistence type="predicted"/>
<gene>
    <name evidence="1" type="ORF">C8D95_10123</name>
</gene>
<dbReference type="EMBL" id="QGGV01000001">
    <property type="protein sequence ID" value="PWK58218.1"/>
    <property type="molecule type" value="Genomic_DNA"/>
</dbReference>
<dbReference type="AlphaFoldDB" id="A0A316GBE1"/>
<sequence>MTKTWPGSRFQCLAHLGGRCHAKLLTEQIVTREVGFQCRLASTMTNAKCNQGSMSFVLKRFKLKPAPGGGYGGVAFIAFREHLGGLGVQVRTQTVALGLARSKPRVETEAPEVQVSAEAASHLHGMPDDGIGLASRHCGLCFDEIHGHQIRVYPHLTCISHEHLGCAPEMRPQPDQTLPQRMTRIGCA</sequence>
<dbReference type="Proteomes" id="UP000245390">
    <property type="component" value="Unassembled WGS sequence"/>
</dbReference>
<evidence type="ECO:0000313" key="2">
    <source>
        <dbReference type="Proteomes" id="UP000245390"/>
    </source>
</evidence>
<keyword evidence="2" id="KW-1185">Reference proteome</keyword>
<name>A0A316GBE1_9RHOB</name>
<accession>A0A316GBE1</accession>
<comment type="caution">
    <text evidence="1">The sequence shown here is derived from an EMBL/GenBank/DDBJ whole genome shotgun (WGS) entry which is preliminary data.</text>
</comment>
<organism evidence="1 2">
    <name type="scientific">Silicimonas algicola</name>
    <dbReference type="NCBI Taxonomy" id="1826607"/>
    <lineage>
        <taxon>Bacteria</taxon>
        <taxon>Pseudomonadati</taxon>
        <taxon>Pseudomonadota</taxon>
        <taxon>Alphaproteobacteria</taxon>
        <taxon>Rhodobacterales</taxon>
        <taxon>Paracoccaceae</taxon>
    </lineage>
</organism>
<evidence type="ECO:0000313" key="1">
    <source>
        <dbReference type="EMBL" id="PWK58218.1"/>
    </source>
</evidence>
<protein>
    <submittedName>
        <fullName evidence="1">Uncharacterized protein</fullName>
    </submittedName>
</protein>
<reference evidence="1 2" key="1">
    <citation type="submission" date="2018-05" db="EMBL/GenBank/DDBJ databases">
        <title>Genomic Encyclopedia of Type Strains, Phase IV (KMG-IV): sequencing the most valuable type-strain genomes for metagenomic binning, comparative biology and taxonomic classification.</title>
        <authorList>
            <person name="Goeker M."/>
        </authorList>
    </citation>
    <scope>NUCLEOTIDE SEQUENCE [LARGE SCALE GENOMIC DNA]</scope>
    <source>
        <strain evidence="1 2">DSM 103371</strain>
    </source>
</reference>